<dbReference type="GO" id="GO:0101005">
    <property type="term" value="F:deubiquitinase activity"/>
    <property type="evidence" value="ECO:0007669"/>
    <property type="project" value="TreeGrafter"/>
</dbReference>
<dbReference type="Gene3D" id="3.90.1720.30">
    <property type="entry name" value="PPPDE domains"/>
    <property type="match status" value="1"/>
</dbReference>
<feature type="domain" description="PPPDE" evidence="5">
    <location>
        <begin position="18"/>
        <end position="158"/>
    </location>
</feature>
<dbReference type="PROSITE" id="PS51858">
    <property type="entry name" value="PPPDE"/>
    <property type="match status" value="1"/>
</dbReference>
<organism evidence="6 7">
    <name type="scientific">Planoprotostelium fungivorum</name>
    <dbReference type="NCBI Taxonomy" id="1890364"/>
    <lineage>
        <taxon>Eukaryota</taxon>
        <taxon>Amoebozoa</taxon>
        <taxon>Evosea</taxon>
        <taxon>Variosea</taxon>
        <taxon>Cavosteliida</taxon>
        <taxon>Cavosteliaceae</taxon>
        <taxon>Planoprotostelium</taxon>
    </lineage>
</organism>
<gene>
    <name evidence="6" type="ORF">PROFUN_06789</name>
</gene>
<evidence type="ECO:0000256" key="1">
    <source>
        <dbReference type="ARBA" id="ARBA00008140"/>
    </source>
</evidence>
<evidence type="ECO:0000313" key="7">
    <source>
        <dbReference type="Proteomes" id="UP000241769"/>
    </source>
</evidence>
<evidence type="ECO:0000259" key="5">
    <source>
        <dbReference type="PROSITE" id="PS51858"/>
    </source>
</evidence>
<comment type="similarity">
    <text evidence="1">Belongs to the DeSI family.</text>
</comment>
<evidence type="ECO:0000256" key="3">
    <source>
        <dbReference type="ARBA" id="ARBA00022801"/>
    </source>
</evidence>
<dbReference type="InterPro" id="IPR042266">
    <property type="entry name" value="PPPDE_sf"/>
</dbReference>
<dbReference type="InterPro" id="IPR008580">
    <property type="entry name" value="PPPDE_dom"/>
</dbReference>
<keyword evidence="3" id="KW-0378">Hydrolase</keyword>
<dbReference type="InParanoid" id="A0A2P6NNM2"/>
<sequence length="245" mass="28683">MSSLPATQRMDQEEDFDDRVFLHVYDLTREINDKCWWMGVGIFHTGIEIDGREYWFYGHLEPYTGVIVLQPGVVQMRNMIKRRSLLLARTSKTKAETQQIIDQLTIEFIGKSYHPLHRNCNHFSQEMSLRLLDRGIPGYVNRAAFLASSVLRVIPETWIWWVMSRFLGSQTRQTVEDSPQTELVDESHEEEEKLTREERERVQTVMREFAIKISGSPAEMQRRVTTAVFMRINEGTIVRSDVDVV</sequence>
<keyword evidence="2" id="KW-0645">Protease</keyword>
<dbReference type="STRING" id="1890364.A0A2P6NNM2"/>
<accession>A0A2P6NNM2</accession>
<dbReference type="SMART" id="SM01179">
    <property type="entry name" value="DUF862"/>
    <property type="match status" value="1"/>
</dbReference>
<feature type="region of interest" description="Disordered" evidence="4">
    <location>
        <begin position="175"/>
        <end position="199"/>
    </location>
</feature>
<evidence type="ECO:0000256" key="4">
    <source>
        <dbReference type="SAM" id="MobiDB-lite"/>
    </source>
</evidence>
<dbReference type="GO" id="GO:0006508">
    <property type="term" value="P:proteolysis"/>
    <property type="evidence" value="ECO:0007669"/>
    <property type="project" value="UniProtKB-KW"/>
</dbReference>
<dbReference type="AlphaFoldDB" id="A0A2P6NNM2"/>
<dbReference type="PANTHER" id="PTHR12378">
    <property type="entry name" value="DESUMOYLATING ISOPEPTIDASE"/>
    <property type="match status" value="1"/>
</dbReference>
<evidence type="ECO:0000256" key="2">
    <source>
        <dbReference type="ARBA" id="ARBA00022670"/>
    </source>
</evidence>
<dbReference type="GO" id="GO:0016579">
    <property type="term" value="P:protein deubiquitination"/>
    <property type="evidence" value="ECO:0007669"/>
    <property type="project" value="TreeGrafter"/>
</dbReference>
<dbReference type="Pfam" id="PF05903">
    <property type="entry name" value="Peptidase_C97"/>
    <property type="match status" value="1"/>
</dbReference>
<dbReference type="PANTHER" id="PTHR12378:SF80">
    <property type="entry name" value="IP06716P-RELATED"/>
    <property type="match status" value="1"/>
</dbReference>
<keyword evidence="7" id="KW-1185">Reference proteome</keyword>
<comment type="caution">
    <text evidence="6">The sequence shown here is derived from an EMBL/GenBank/DDBJ whole genome shotgun (WGS) entry which is preliminary data.</text>
</comment>
<feature type="compositionally biased region" description="Basic and acidic residues" evidence="4">
    <location>
        <begin position="190"/>
        <end position="199"/>
    </location>
</feature>
<dbReference type="Proteomes" id="UP000241769">
    <property type="component" value="Unassembled WGS sequence"/>
</dbReference>
<dbReference type="EMBL" id="MDYQ01000043">
    <property type="protein sequence ID" value="PRP85557.1"/>
    <property type="molecule type" value="Genomic_DNA"/>
</dbReference>
<reference evidence="6 7" key="1">
    <citation type="journal article" date="2018" name="Genome Biol. Evol.">
        <title>Multiple Roots of Fruiting Body Formation in Amoebozoa.</title>
        <authorList>
            <person name="Hillmann F."/>
            <person name="Forbes G."/>
            <person name="Novohradska S."/>
            <person name="Ferling I."/>
            <person name="Riege K."/>
            <person name="Groth M."/>
            <person name="Westermann M."/>
            <person name="Marz M."/>
            <person name="Spaller T."/>
            <person name="Winckler T."/>
            <person name="Schaap P."/>
            <person name="Glockner G."/>
        </authorList>
    </citation>
    <scope>NUCLEOTIDE SEQUENCE [LARGE SCALE GENOMIC DNA]</scope>
    <source>
        <strain evidence="6 7">Jena</strain>
    </source>
</reference>
<proteinExistence type="inferred from homology"/>
<protein>
    <recommendedName>
        <fullName evidence="5">PPPDE domain-containing protein</fullName>
    </recommendedName>
</protein>
<name>A0A2P6NNM2_9EUKA</name>
<dbReference type="OrthoDB" id="412286at2759"/>
<evidence type="ECO:0000313" key="6">
    <source>
        <dbReference type="EMBL" id="PRP85557.1"/>
    </source>
</evidence>